<dbReference type="InterPro" id="IPR037883">
    <property type="entry name" value="Knr4/Smi1-like_sf"/>
</dbReference>
<dbReference type="RefSeq" id="WP_146886055.1">
    <property type="nucleotide sequence ID" value="NZ_BJXB01000014.1"/>
</dbReference>
<gene>
    <name evidence="2" type="ORF">DC3_32810</name>
</gene>
<dbReference type="InterPro" id="IPR018958">
    <property type="entry name" value="Knr4/Smi1-like_dom"/>
</dbReference>
<comment type="caution">
    <text evidence="2">The sequence shown here is derived from an EMBL/GenBank/DDBJ whole genome shotgun (WGS) entry which is preliminary data.</text>
</comment>
<dbReference type="SUPFAM" id="SSF160631">
    <property type="entry name" value="SMI1/KNR4-like"/>
    <property type="match status" value="1"/>
</dbReference>
<organism evidence="2 3">
    <name type="scientific">Deinococcus cellulosilyticus (strain DSM 18568 / NBRC 106333 / KACC 11606 / 5516J-15)</name>
    <dbReference type="NCBI Taxonomy" id="1223518"/>
    <lineage>
        <taxon>Bacteria</taxon>
        <taxon>Thermotogati</taxon>
        <taxon>Deinococcota</taxon>
        <taxon>Deinococci</taxon>
        <taxon>Deinococcales</taxon>
        <taxon>Deinococcaceae</taxon>
        <taxon>Deinococcus</taxon>
    </lineage>
</organism>
<feature type="domain" description="Knr4/Smi1-like" evidence="1">
    <location>
        <begin position="33"/>
        <end position="137"/>
    </location>
</feature>
<accession>A0A511N5D7</accession>
<dbReference type="AlphaFoldDB" id="A0A511N5D7"/>
<name>A0A511N5D7_DEIC1</name>
<evidence type="ECO:0000313" key="3">
    <source>
        <dbReference type="Proteomes" id="UP000321306"/>
    </source>
</evidence>
<dbReference type="EMBL" id="BJXB01000014">
    <property type="protein sequence ID" value="GEM47646.1"/>
    <property type="molecule type" value="Genomic_DNA"/>
</dbReference>
<evidence type="ECO:0000259" key="1">
    <source>
        <dbReference type="Pfam" id="PF09346"/>
    </source>
</evidence>
<dbReference type="Pfam" id="PF09346">
    <property type="entry name" value="SMI1_KNR4"/>
    <property type="match status" value="1"/>
</dbReference>
<proteinExistence type="predicted"/>
<reference evidence="2 3" key="1">
    <citation type="submission" date="2019-07" db="EMBL/GenBank/DDBJ databases">
        <title>Whole genome shotgun sequence of Deinococcus cellulosilyticus NBRC 106333.</title>
        <authorList>
            <person name="Hosoyama A."/>
            <person name="Uohara A."/>
            <person name="Ohji S."/>
            <person name="Ichikawa N."/>
        </authorList>
    </citation>
    <scope>NUCLEOTIDE SEQUENCE [LARGE SCALE GENOMIC DNA]</scope>
    <source>
        <strain evidence="2 3">NBRC 106333</strain>
    </source>
</reference>
<sequence>MLIDRLIRQMRTAPEHKVSRPRMYELFLLRGEVLPFDLRWFYNQCGETRLYYKQERYLSVFEPRNLVPANKKIVGRDYEYDISSYWYVFAQDADGEYLSIDLHPKRLGRIYDTNHVNHALEGYTPIIALSFSEFLERSLGSRPDYYWLNREFRGYGDAYDNVEVEWDEDAIY</sequence>
<evidence type="ECO:0000313" key="2">
    <source>
        <dbReference type="EMBL" id="GEM47646.1"/>
    </source>
</evidence>
<keyword evidence="3" id="KW-1185">Reference proteome</keyword>
<dbReference type="Proteomes" id="UP000321306">
    <property type="component" value="Unassembled WGS sequence"/>
</dbReference>
<protein>
    <submittedName>
        <fullName evidence="2">SMI1/KNR4 family protein</fullName>
    </submittedName>
</protein>
<dbReference type="OrthoDB" id="3375677at2"/>
<dbReference type="Gene3D" id="3.40.1580.10">
    <property type="entry name" value="SMI1/KNR4-like"/>
    <property type="match status" value="1"/>
</dbReference>